<dbReference type="Pfam" id="PF13560">
    <property type="entry name" value="HTH_31"/>
    <property type="match status" value="1"/>
</dbReference>
<evidence type="ECO:0000313" key="3">
    <source>
        <dbReference type="Proteomes" id="UP001142400"/>
    </source>
</evidence>
<dbReference type="RefSeq" id="WP_257632097.1">
    <property type="nucleotide sequence ID" value="NZ_JANIIC010000021.1"/>
</dbReference>
<dbReference type="InterPro" id="IPR043917">
    <property type="entry name" value="DUF5753"/>
</dbReference>
<dbReference type="CDD" id="cd00093">
    <property type="entry name" value="HTH_XRE"/>
    <property type="match status" value="1"/>
</dbReference>
<protein>
    <submittedName>
        <fullName evidence="2">Helix-turn-helix domain-containing protein</fullName>
    </submittedName>
</protein>
<proteinExistence type="predicted"/>
<accession>A0A9X2LXR7</accession>
<reference evidence="2" key="1">
    <citation type="submission" date="2022-06" db="EMBL/GenBank/DDBJ databases">
        <title>WGS of actinobacteria.</title>
        <authorList>
            <person name="Thawai C."/>
        </authorList>
    </citation>
    <scope>NUCLEOTIDE SEQUENCE</scope>
    <source>
        <strain evidence="2">DSM 42010</strain>
    </source>
</reference>
<dbReference type="Pfam" id="PF19054">
    <property type="entry name" value="DUF5753"/>
    <property type="match status" value="1"/>
</dbReference>
<gene>
    <name evidence="2" type="ORF">NQU54_19120</name>
</gene>
<evidence type="ECO:0000313" key="2">
    <source>
        <dbReference type="EMBL" id="MCQ8831115.1"/>
    </source>
</evidence>
<feature type="domain" description="HTH cro/C1-type" evidence="1">
    <location>
        <begin position="21"/>
        <end position="74"/>
    </location>
</feature>
<dbReference type="Proteomes" id="UP001142400">
    <property type="component" value="Unassembled WGS sequence"/>
</dbReference>
<dbReference type="GO" id="GO:0003677">
    <property type="term" value="F:DNA binding"/>
    <property type="evidence" value="ECO:0007669"/>
    <property type="project" value="InterPro"/>
</dbReference>
<dbReference type="AlphaFoldDB" id="A0A9X2LXR7"/>
<dbReference type="Gene3D" id="1.10.260.40">
    <property type="entry name" value="lambda repressor-like DNA-binding domains"/>
    <property type="match status" value="1"/>
</dbReference>
<dbReference type="SMART" id="SM00530">
    <property type="entry name" value="HTH_XRE"/>
    <property type="match status" value="1"/>
</dbReference>
<sequence length="273" mass="29910">MAQSKKKDSAPPTVQYFAAVLRLPRERAGLTQDELGALMNYTGSAVSAVETCAKPPTDEFIDAAEKALDAGGLLRSAIKYLKLERYPAHFQGFVQLEQEALSVSSYCTHLIDGLLQTKEYARALFDYAFPPVDEEEVELLVAARMDRKALLDRKPVAVVSVILEEGVLRRLIGGPDIMRPQYERLIACAARSNVVVQVMPMSRAGHAGLAGPMTLLETPDETPLVYLEGQGKSILVSKSDEVGVLARRYAMIRSQALGPEESVVFIEQLMGEL</sequence>
<keyword evidence="3" id="KW-1185">Reference proteome</keyword>
<dbReference type="EMBL" id="JANIIC010000021">
    <property type="protein sequence ID" value="MCQ8831115.1"/>
    <property type="molecule type" value="Genomic_DNA"/>
</dbReference>
<organism evidence="2 3">
    <name type="scientific">Streptomyces malaysiensis subsp. samsunensis</name>
    <dbReference type="NCBI Taxonomy" id="459658"/>
    <lineage>
        <taxon>Bacteria</taxon>
        <taxon>Bacillati</taxon>
        <taxon>Actinomycetota</taxon>
        <taxon>Actinomycetes</taxon>
        <taxon>Kitasatosporales</taxon>
        <taxon>Streptomycetaceae</taxon>
        <taxon>Streptomyces</taxon>
        <taxon>Streptomyces violaceusniger group</taxon>
    </lineage>
</organism>
<dbReference type="InterPro" id="IPR001387">
    <property type="entry name" value="Cro/C1-type_HTH"/>
</dbReference>
<dbReference type="InterPro" id="IPR010982">
    <property type="entry name" value="Lambda_DNA-bd_dom_sf"/>
</dbReference>
<name>A0A9X2LXR7_STRMQ</name>
<dbReference type="PROSITE" id="PS50943">
    <property type="entry name" value="HTH_CROC1"/>
    <property type="match status" value="1"/>
</dbReference>
<comment type="caution">
    <text evidence="2">The sequence shown here is derived from an EMBL/GenBank/DDBJ whole genome shotgun (WGS) entry which is preliminary data.</text>
</comment>
<dbReference type="SUPFAM" id="SSF47413">
    <property type="entry name" value="lambda repressor-like DNA-binding domains"/>
    <property type="match status" value="1"/>
</dbReference>
<evidence type="ECO:0000259" key="1">
    <source>
        <dbReference type="PROSITE" id="PS50943"/>
    </source>
</evidence>